<comment type="caution">
    <text evidence="1">The sequence shown here is derived from an EMBL/GenBank/DDBJ whole genome shotgun (WGS) entry which is preliminary data.</text>
</comment>
<dbReference type="EMBL" id="BOPG01000091">
    <property type="protein sequence ID" value="GIJ63323.1"/>
    <property type="molecule type" value="Genomic_DNA"/>
</dbReference>
<dbReference type="AlphaFoldDB" id="A0A8J3ZKU5"/>
<keyword evidence="2" id="KW-1185">Reference proteome</keyword>
<dbReference type="Proteomes" id="UP000612585">
    <property type="component" value="Unassembled WGS sequence"/>
</dbReference>
<evidence type="ECO:0000313" key="1">
    <source>
        <dbReference type="EMBL" id="GIJ63323.1"/>
    </source>
</evidence>
<sequence length="52" mass="5664">MEDSLVVLKDGRPTRVAYETTFLVQFPEHLGGGDITIDFVGAMVLVPLMGVK</sequence>
<dbReference type="RefSeq" id="WP_204009547.1">
    <property type="nucleotide sequence ID" value="NZ_BOPG01000091.1"/>
</dbReference>
<accession>A0A8J3ZKU5</accession>
<name>A0A8J3ZKU5_9ACTN</name>
<evidence type="ECO:0000313" key="2">
    <source>
        <dbReference type="Proteomes" id="UP000612585"/>
    </source>
</evidence>
<proteinExistence type="predicted"/>
<protein>
    <submittedName>
        <fullName evidence="1">Uncharacterized protein</fullName>
    </submittedName>
</protein>
<gene>
    <name evidence="1" type="ORF">Vau01_108390</name>
</gene>
<reference evidence="1" key="1">
    <citation type="submission" date="2021-01" db="EMBL/GenBank/DDBJ databases">
        <title>Whole genome shotgun sequence of Virgisporangium aurantiacum NBRC 16421.</title>
        <authorList>
            <person name="Komaki H."/>
            <person name="Tamura T."/>
        </authorList>
    </citation>
    <scope>NUCLEOTIDE SEQUENCE</scope>
    <source>
        <strain evidence="1">NBRC 16421</strain>
    </source>
</reference>
<organism evidence="1 2">
    <name type="scientific">Virgisporangium aurantiacum</name>
    <dbReference type="NCBI Taxonomy" id="175570"/>
    <lineage>
        <taxon>Bacteria</taxon>
        <taxon>Bacillati</taxon>
        <taxon>Actinomycetota</taxon>
        <taxon>Actinomycetes</taxon>
        <taxon>Micromonosporales</taxon>
        <taxon>Micromonosporaceae</taxon>
        <taxon>Virgisporangium</taxon>
    </lineage>
</organism>